<dbReference type="CDD" id="cd11669">
    <property type="entry name" value="TTHB210-like"/>
    <property type="match status" value="1"/>
</dbReference>
<comment type="caution">
    <text evidence="2">The sequence shown here is derived from an EMBL/GenBank/DDBJ whole genome shotgun (WGS) entry which is preliminary data.</text>
</comment>
<dbReference type="EMBL" id="JABFBC010000002">
    <property type="protein sequence ID" value="NNU81669.1"/>
    <property type="molecule type" value="Genomic_DNA"/>
</dbReference>
<dbReference type="AlphaFoldDB" id="A0A849L5L6"/>
<evidence type="ECO:0000313" key="2">
    <source>
        <dbReference type="EMBL" id="NNU81669.1"/>
    </source>
</evidence>
<evidence type="ECO:0000313" key="3">
    <source>
        <dbReference type="Proteomes" id="UP000572377"/>
    </source>
</evidence>
<keyword evidence="3" id="KW-1185">Reference proteome</keyword>
<sequence length="260" mass="28224">MNIARQIALAATASVGLTSAVAAEEIVRGAEVAFGAGTAHSWALLDSQNRPQEIGVSMSADAVATLGNDMIFVTLPLPERAIEAGYGHVSLDWMPHGHHPDGLFGVPHFDVHFYFTSEADRLAIDPADPAYMTRAANYPDRIFMPADYAPPPQPDPVPAMGEHWLDTTHPIFSGAPFDHVFIYGSWDGAVTFVEPMVSLDVIASRQPITAEVKQPEAVARTGWYPTRYTISYDPKTDTHDVALGGLVLREPHAQRAALRN</sequence>
<name>A0A849L5L6_9RHOB</name>
<dbReference type="Proteomes" id="UP000572377">
    <property type="component" value="Unassembled WGS sequence"/>
</dbReference>
<gene>
    <name evidence="2" type="ORF">HMH01_14610</name>
</gene>
<accession>A0A849L5L6</accession>
<protein>
    <recommendedName>
        <fullName evidence="4">DUF5602 domain-containing protein</fullName>
    </recommendedName>
</protein>
<feature type="signal peptide" evidence="1">
    <location>
        <begin position="1"/>
        <end position="22"/>
    </location>
</feature>
<feature type="chain" id="PRO_5032510319" description="DUF5602 domain-containing protein" evidence="1">
    <location>
        <begin position="23"/>
        <end position="260"/>
    </location>
</feature>
<evidence type="ECO:0008006" key="4">
    <source>
        <dbReference type="Google" id="ProtNLM"/>
    </source>
</evidence>
<keyword evidence="1" id="KW-0732">Signal</keyword>
<organism evidence="2 3">
    <name type="scientific">Halovulum dunhuangense</name>
    <dbReference type="NCBI Taxonomy" id="1505036"/>
    <lineage>
        <taxon>Bacteria</taxon>
        <taxon>Pseudomonadati</taxon>
        <taxon>Pseudomonadota</taxon>
        <taxon>Alphaproteobacteria</taxon>
        <taxon>Rhodobacterales</taxon>
        <taxon>Paracoccaceae</taxon>
        <taxon>Halovulum</taxon>
    </lineage>
</organism>
<dbReference type="InterPro" id="IPR033786">
    <property type="entry name" value="TTHB210-like"/>
</dbReference>
<proteinExistence type="predicted"/>
<reference evidence="2 3" key="1">
    <citation type="submission" date="2020-05" db="EMBL/GenBank/DDBJ databases">
        <title>Gimesia benthica sp. nov., a novel planctomycete isolated from a deep-sea water sample of the Northwest Indian Ocean.</title>
        <authorList>
            <person name="Wang J."/>
            <person name="Ruan C."/>
            <person name="Song L."/>
            <person name="Zhu Y."/>
            <person name="Li A."/>
            <person name="Zheng X."/>
            <person name="Wang L."/>
            <person name="Lu Z."/>
            <person name="Huang Y."/>
            <person name="Du W."/>
            <person name="Zhou Y."/>
            <person name="Huang L."/>
            <person name="Dai X."/>
        </authorList>
    </citation>
    <scope>NUCLEOTIDE SEQUENCE [LARGE SCALE GENOMIC DNA]</scope>
    <source>
        <strain evidence="2 3">YYQ-30</strain>
    </source>
</reference>
<evidence type="ECO:0000256" key="1">
    <source>
        <dbReference type="SAM" id="SignalP"/>
    </source>
</evidence>
<dbReference type="RefSeq" id="WP_171326494.1">
    <property type="nucleotide sequence ID" value="NZ_JABFBC010000002.1"/>
</dbReference>